<comment type="caution">
    <text evidence="1">The sequence shown here is derived from an EMBL/GenBank/DDBJ whole genome shotgun (WGS) entry which is preliminary data.</text>
</comment>
<evidence type="ECO:0000313" key="2">
    <source>
        <dbReference type="Proteomes" id="UP001144323"/>
    </source>
</evidence>
<dbReference type="RefSeq" id="WP_281803081.1">
    <property type="nucleotide sequence ID" value="NZ_BSEC01000001.1"/>
</dbReference>
<accession>A0A9W6LS90</accession>
<dbReference type="Gene3D" id="3.30.1460.10">
    <property type="match status" value="1"/>
</dbReference>
<evidence type="ECO:0000313" key="1">
    <source>
        <dbReference type="EMBL" id="GLI93338.1"/>
    </source>
</evidence>
<sequence length="155" mass="17307">MTGDSDIDIRRRAADLVSNLGRIFGLPGLALDANHSVTLSFNDQQITLTYEQEIDGFALFALADRLPGPFGLQGLVGLMDFNAELFKEQQARVLYNETTLLVAALFRIDVWALKADALLSWIDECLVTIETIRERMWELLGADRVALAQATSDYR</sequence>
<dbReference type="EMBL" id="BSEC01000001">
    <property type="protein sequence ID" value="GLI93338.1"/>
    <property type="molecule type" value="Genomic_DNA"/>
</dbReference>
<keyword evidence="2" id="KW-1185">Reference proteome</keyword>
<dbReference type="SUPFAM" id="SSF69635">
    <property type="entry name" value="Type III secretory system chaperone-like"/>
    <property type="match status" value="1"/>
</dbReference>
<reference evidence="1" key="1">
    <citation type="journal article" date="2023" name="Int. J. Syst. Evol. Microbiol.">
        <title>Methylocystis iwaonis sp. nov., a type II methane-oxidizing bacterium from surface soil of a rice paddy field in Japan, and emended description of the genus Methylocystis (ex Whittenbury et al. 1970) Bowman et al. 1993.</title>
        <authorList>
            <person name="Kaise H."/>
            <person name="Sawadogo J.B."/>
            <person name="Alam M.S."/>
            <person name="Ueno C."/>
            <person name="Dianou D."/>
            <person name="Shinjo R."/>
            <person name="Asakawa S."/>
        </authorList>
    </citation>
    <scope>NUCLEOTIDE SEQUENCE</scope>
    <source>
        <strain evidence="1">LMG27198</strain>
    </source>
</reference>
<gene>
    <name evidence="1" type="ORF">LMG27198_23300</name>
</gene>
<proteinExistence type="predicted"/>
<dbReference type="AlphaFoldDB" id="A0A9W6LS90"/>
<dbReference type="Proteomes" id="UP001144323">
    <property type="component" value="Unassembled WGS sequence"/>
</dbReference>
<dbReference type="CDD" id="cd16364">
    <property type="entry name" value="T3SC_I-like"/>
    <property type="match status" value="1"/>
</dbReference>
<organism evidence="1 2">
    <name type="scientific">Methylocystis echinoides</name>
    <dbReference type="NCBI Taxonomy" id="29468"/>
    <lineage>
        <taxon>Bacteria</taxon>
        <taxon>Pseudomonadati</taxon>
        <taxon>Pseudomonadota</taxon>
        <taxon>Alphaproteobacteria</taxon>
        <taxon>Hyphomicrobiales</taxon>
        <taxon>Methylocystaceae</taxon>
        <taxon>Methylocystis</taxon>
    </lineage>
</organism>
<dbReference type="GO" id="GO:0030254">
    <property type="term" value="P:protein secretion by the type III secretion system"/>
    <property type="evidence" value="ECO:0007669"/>
    <property type="project" value="InterPro"/>
</dbReference>
<protein>
    <recommendedName>
        <fullName evidence="3">Tir chaperone family protein</fullName>
    </recommendedName>
</protein>
<name>A0A9W6LS90_9HYPH</name>
<evidence type="ECO:0008006" key="3">
    <source>
        <dbReference type="Google" id="ProtNLM"/>
    </source>
</evidence>